<evidence type="ECO:0000256" key="1">
    <source>
        <dbReference type="SAM" id="MobiDB-lite"/>
    </source>
</evidence>
<dbReference type="AlphaFoldDB" id="A0A6A6JIB3"/>
<protein>
    <submittedName>
        <fullName evidence="2">Uncharacterized protein</fullName>
    </submittedName>
</protein>
<dbReference type="PANTHER" id="PTHR35179:SF1">
    <property type="entry name" value="INTEGRAL MEMBRANE PROTEIN"/>
    <property type="match status" value="1"/>
</dbReference>
<accession>A0A6A6JIB3</accession>
<dbReference type="RefSeq" id="XP_033652915.1">
    <property type="nucleotide sequence ID" value="XM_033803038.1"/>
</dbReference>
<sequence length="421" mass="45845">MDNRTSSNESTHQDPMDLDGAQFGTTAATQTPSGATAPTRPPPSFPLPLPSHLPFPHPPLPFGPFPFPPLPVGAPATLGVPPMPFPFPPLPPFGLPPLPGALGPGALGPEGTPNHPPLAPQPTVTGSLLLEIALDDITPSSTGISHKTGFETICSYNWVRSPLSSPTIYVPGAPRKWTPPTTLPQSLRRSNLPHFVNENAFRAAEHQFEPVFQAMAIMKPDMRMNDVDVVSDRGSMQRLLDYTATRSVRRPYLIAAQRVRNTLFLRVFSEKSGIVGGHASGHGKVFEEKYTRDAMGLGELGSSFHRVVKYDFGGLTLVLRHEVDAYYEGPEVGTHPEQPPARDQYRGLEDVGIKSHKNAARVEIKGKDIPAAKMAEIKTAKKSGNVVQQMWLGRNPLAYPWNLRPPYGGRGQCHQRDEQSG</sequence>
<evidence type="ECO:0000313" key="3">
    <source>
        <dbReference type="Proteomes" id="UP000800097"/>
    </source>
</evidence>
<feature type="compositionally biased region" description="Pro residues" evidence="1">
    <location>
        <begin position="39"/>
        <end position="52"/>
    </location>
</feature>
<feature type="compositionally biased region" description="Polar residues" evidence="1">
    <location>
        <begin position="1"/>
        <end position="10"/>
    </location>
</feature>
<name>A0A6A6JIB3_WESOR</name>
<evidence type="ECO:0000313" key="2">
    <source>
        <dbReference type="EMBL" id="KAF2275376.1"/>
    </source>
</evidence>
<dbReference type="PANTHER" id="PTHR35179">
    <property type="entry name" value="PROTEIN CBG02620"/>
    <property type="match status" value="1"/>
</dbReference>
<gene>
    <name evidence="2" type="ORF">EI97DRAFT_73383</name>
</gene>
<feature type="compositionally biased region" description="Low complexity" evidence="1">
    <location>
        <begin position="20"/>
        <end position="31"/>
    </location>
</feature>
<reference evidence="2" key="1">
    <citation type="journal article" date="2020" name="Stud. Mycol.">
        <title>101 Dothideomycetes genomes: a test case for predicting lifestyles and emergence of pathogens.</title>
        <authorList>
            <person name="Haridas S."/>
            <person name="Albert R."/>
            <person name="Binder M."/>
            <person name="Bloem J."/>
            <person name="Labutti K."/>
            <person name="Salamov A."/>
            <person name="Andreopoulos B."/>
            <person name="Baker S."/>
            <person name="Barry K."/>
            <person name="Bills G."/>
            <person name="Bluhm B."/>
            <person name="Cannon C."/>
            <person name="Castanera R."/>
            <person name="Culley D."/>
            <person name="Daum C."/>
            <person name="Ezra D."/>
            <person name="Gonzalez J."/>
            <person name="Henrissat B."/>
            <person name="Kuo A."/>
            <person name="Liang C."/>
            <person name="Lipzen A."/>
            <person name="Lutzoni F."/>
            <person name="Magnuson J."/>
            <person name="Mondo S."/>
            <person name="Nolan M."/>
            <person name="Ohm R."/>
            <person name="Pangilinan J."/>
            <person name="Park H.-J."/>
            <person name="Ramirez L."/>
            <person name="Alfaro M."/>
            <person name="Sun H."/>
            <person name="Tritt A."/>
            <person name="Yoshinaga Y."/>
            <person name="Zwiers L.-H."/>
            <person name="Turgeon B."/>
            <person name="Goodwin S."/>
            <person name="Spatafora J."/>
            <person name="Crous P."/>
            <person name="Grigoriev I."/>
        </authorList>
    </citation>
    <scope>NUCLEOTIDE SEQUENCE</scope>
    <source>
        <strain evidence="2">CBS 379.55</strain>
    </source>
</reference>
<dbReference type="EMBL" id="ML986497">
    <property type="protein sequence ID" value="KAF2275376.1"/>
    <property type="molecule type" value="Genomic_DNA"/>
</dbReference>
<dbReference type="Proteomes" id="UP000800097">
    <property type="component" value="Unassembled WGS sequence"/>
</dbReference>
<keyword evidence="3" id="KW-1185">Reference proteome</keyword>
<dbReference type="OrthoDB" id="420564at2759"/>
<feature type="region of interest" description="Disordered" evidence="1">
    <location>
        <begin position="1"/>
        <end position="52"/>
    </location>
</feature>
<dbReference type="GeneID" id="54556213"/>
<proteinExistence type="predicted"/>
<organism evidence="2 3">
    <name type="scientific">Westerdykella ornata</name>
    <dbReference type="NCBI Taxonomy" id="318751"/>
    <lineage>
        <taxon>Eukaryota</taxon>
        <taxon>Fungi</taxon>
        <taxon>Dikarya</taxon>
        <taxon>Ascomycota</taxon>
        <taxon>Pezizomycotina</taxon>
        <taxon>Dothideomycetes</taxon>
        <taxon>Pleosporomycetidae</taxon>
        <taxon>Pleosporales</taxon>
        <taxon>Sporormiaceae</taxon>
        <taxon>Westerdykella</taxon>
    </lineage>
</organism>